<proteinExistence type="predicted"/>
<evidence type="ECO:0000313" key="2">
    <source>
        <dbReference type="Proteomes" id="UP000237608"/>
    </source>
</evidence>
<comment type="caution">
    <text evidence="1">The sequence shown here is derived from an EMBL/GenBank/DDBJ whole genome shotgun (WGS) entry which is preliminary data.</text>
</comment>
<evidence type="ECO:0000313" key="1">
    <source>
        <dbReference type="EMBL" id="PQJ74461.1"/>
    </source>
</evidence>
<dbReference type="Pfam" id="PF11009">
    <property type="entry name" value="BrxC"/>
    <property type="match status" value="1"/>
</dbReference>
<dbReference type="AlphaFoldDB" id="A0A2S7WB24"/>
<dbReference type="InterPro" id="IPR036249">
    <property type="entry name" value="Thioredoxin-like_sf"/>
</dbReference>
<dbReference type="OrthoDB" id="677051at2"/>
<dbReference type="EMBL" id="MSCL01000001">
    <property type="protein sequence ID" value="PQJ74461.1"/>
    <property type="molecule type" value="Genomic_DNA"/>
</dbReference>
<dbReference type="InterPro" id="IPR022551">
    <property type="entry name" value="BrxC"/>
</dbReference>
<reference evidence="1 2" key="1">
    <citation type="submission" date="2016-12" db="EMBL/GenBank/DDBJ databases">
        <title>Trade-off between light-utilization and light-protection in marine flavobacteria.</title>
        <authorList>
            <person name="Kumagai Y."/>
            <person name="Yoshizawa S."/>
            <person name="Kogure K."/>
            <person name="Iwasaki W."/>
        </authorList>
    </citation>
    <scope>NUCLEOTIDE SEQUENCE [LARGE SCALE GENOMIC DNA]</scope>
    <source>
        <strain evidence="1 2">KCTC 22729</strain>
    </source>
</reference>
<organism evidence="1 2">
    <name type="scientific">Polaribacter gangjinensis</name>
    <dbReference type="NCBI Taxonomy" id="574710"/>
    <lineage>
        <taxon>Bacteria</taxon>
        <taxon>Pseudomonadati</taxon>
        <taxon>Bacteroidota</taxon>
        <taxon>Flavobacteriia</taxon>
        <taxon>Flavobacteriales</taxon>
        <taxon>Flavobacteriaceae</taxon>
    </lineage>
</organism>
<dbReference type="Proteomes" id="UP000237608">
    <property type="component" value="Unassembled WGS sequence"/>
</dbReference>
<dbReference type="RefSeq" id="WP_105045609.1">
    <property type="nucleotide sequence ID" value="NZ_MSCL01000001.1"/>
</dbReference>
<dbReference type="Gene3D" id="3.40.30.10">
    <property type="entry name" value="Glutaredoxin"/>
    <property type="match status" value="1"/>
</dbReference>
<name>A0A2S7WB24_9FLAO</name>
<sequence length="130" mass="15140">MSLYDRLFGNAAPHKDTKNSPNWIPLTTENQLEEIKNSSKNKSVVIFKHSTSCGISNMVIKRFEKLFTEEHQSMEVYYLDLLNYRSISNEISRIFEVVHESPQVLVIKNEVSVFDASHYDILEINLSRFL</sequence>
<accession>A0A2S7WB24</accession>
<dbReference type="NCBIfam" id="TIGR04019">
    <property type="entry name" value="B_thiol_YtxJ"/>
    <property type="match status" value="1"/>
</dbReference>
<gene>
    <name evidence="1" type="ORF">BTO13_03885</name>
</gene>
<keyword evidence="2" id="KW-1185">Reference proteome</keyword>
<dbReference type="SUPFAM" id="SSF52833">
    <property type="entry name" value="Thioredoxin-like"/>
    <property type="match status" value="1"/>
</dbReference>
<protein>
    <submittedName>
        <fullName evidence="1">Cytosolic protein</fullName>
    </submittedName>
</protein>